<evidence type="ECO:0000256" key="6">
    <source>
        <dbReference type="ARBA" id="ARBA00022723"/>
    </source>
</evidence>
<dbReference type="InterPro" id="IPR018935">
    <property type="entry name" value="RIO_kinase_CS"/>
</dbReference>
<sequence>MHLDTKALRHLASEDWKVLAAVEQGSKNHELVPTPLIERLSRLRGGANGVHRCISNLAKVGLIAKVKEAKYDGYRLSYGGLDYLAMHTYSTRKEVYSVGSRVGVGKESDIVMVADDNGKQLILKIHRLGRISFRTVKSNRDYLKKNQSGSWMYLSRLAAMKEFAFMKALKEEGFPVPEPIAQNRHTIVMSFIDSFPLRQISEVPDPATLYAELIELILRLAKHGLIHGDFNEFNILIKEEVTTTTTEEGEVESIKLIPIVIDFPQMVSMDHTNAEMYFDRDVNCVKRFFDKRFHFTSTTPGPFFKDAKKTVGKGGATRLDATVEASGFTKKMAKDLEKAILEQASSKDEDGEAGDDDDDEYDEEEEEEEEDEDDANAEGNDGSTPLSSGDAKTGEEGKEIDTQKFSKLSVT</sequence>
<keyword evidence="6" id="KW-0479">Metal-binding</keyword>
<dbReference type="Proteomes" id="UP000781932">
    <property type="component" value="Unassembled WGS sequence"/>
</dbReference>
<dbReference type="RefSeq" id="XP_038751048.1">
    <property type="nucleotide sequence ID" value="XM_038883453.1"/>
</dbReference>
<dbReference type="InterPro" id="IPR030484">
    <property type="entry name" value="Rio2"/>
</dbReference>
<dbReference type="EC" id="2.7.11.1" evidence="3"/>
<evidence type="ECO:0000256" key="7">
    <source>
        <dbReference type="ARBA" id="ARBA00022741"/>
    </source>
</evidence>
<comment type="cofactor">
    <cofactor evidence="1">
        <name>Mg(2+)</name>
        <dbReference type="ChEBI" id="CHEBI:18420"/>
    </cofactor>
</comment>
<evidence type="ECO:0000256" key="13">
    <source>
        <dbReference type="ARBA" id="ARBA00068353"/>
    </source>
</evidence>
<dbReference type="AlphaFoldDB" id="A0A9P6IFQ7"/>
<dbReference type="PANTHER" id="PTHR45852:SF1">
    <property type="entry name" value="SERINE_THREONINE-PROTEIN KINASE RIO2"/>
    <property type="match status" value="1"/>
</dbReference>
<evidence type="ECO:0000256" key="5">
    <source>
        <dbReference type="ARBA" id="ARBA00022679"/>
    </source>
</evidence>
<organism evidence="17 18">
    <name type="scientific">Colletotrichum karsti</name>
    <dbReference type="NCBI Taxonomy" id="1095194"/>
    <lineage>
        <taxon>Eukaryota</taxon>
        <taxon>Fungi</taxon>
        <taxon>Dikarya</taxon>
        <taxon>Ascomycota</taxon>
        <taxon>Pezizomycotina</taxon>
        <taxon>Sordariomycetes</taxon>
        <taxon>Hypocreomycetidae</taxon>
        <taxon>Glomerellales</taxon>
        <taxon>Glomerellaceae</taxon>
        <taxon>Colletotrichum</taxon>
        <taxon>Colletotrichum boninense species complex</taxon>
    </lineage>
</organism>
<dbReference type="GO" id="GO:0004674">
    <property type="term" value="F:protein serine/threonine kinase activity"/>
    <property type="evidence" value="ECO:0007669"/>
    <property type="project" value="UniProtKB-KW"/>
</dbReference>
<evidence type="ECO:0000256" key="4">
    <source>
        <dbReference type="ARBA" id="ARBA00022527"/>
    </source>
</evidence>
<keyword evidence="4" id="KW-0723">Serine/threonine-protein kinase</keyword>
<dbReference type="FunFam" id="3.30.200.20:FF:000052">
    <property type="entry name" value="Serine/threonine-protein kinase RIO2"/>
    <property type="match status" value="1"/>
</dbReference>
<keyword evidence="5" id="KW-0808">Transferase</keyword>
<evidence type="ECO:0000256" key="12">
    <source>
        <dbReference type="ARBA" id="ARBA00048679"/>
    </source>
</evidence>
<keyword evidence="18" id="KW-1185">Reference proteome</keyword>
<evidence type="ECO:0000256" key="11">
    <source>
        <dbReference type="ARBA" id="ARBA00047899"/>
    </source>
</evidence>
<gene>
    <name evidence="17" type="ORF">CkaCkLH20_00733</name>
</gene>
<dbReference type="SUPFAM" id="SSF46785">
    <property type="entry name" value="Winged helix' DNA-binding domain"/>
    <property type="match status" value="1"/>
</dbReference>
<dbReference type="SUPFAM" id="SSF56112">
    <property type="entry name" value="Protein kinase-like (PK-like)"/>
    <property type="match status" value="1"/>
</dbReference>
<dbReference type="EMBL" id="JAATWM020000002">
    <property type="protein sequence ID" value="KAF9881587.1"/>
    <property type="molecule type" value="Genomic_DNA"/>
</dbReference>
<dbReference type="GO" id="GO:0005634">
    <property type="term" value="C:nucleus"/>
    <property type="evidence" value="ECO:0007669"/>
    <property type="project" value="TreeGrafter"/>
</dbReference>
<evidence type="ECO:0000256" key="2">
    <source>
        <dbReference type="ARBA" id="ARBA00009196"/>
    </source>
</evidence>
<reference evidence="17" key="2">
    <citation type="submission" date="2020-11" db="EMBL/GenBank/DDBJ databases">
        <title>Whole genome sequencing of Colletotrichum sp.</title>
        <authorList>
            <person name="Li H."/>
        </authorList>
    </citation>
    <scope>NUCLEOTIDE SEQUENCE</scope>
    <source>
        <strain evidence="17">CkLH20</strain>
    </source>
</reference>
<comment type="caution">
    <text evidence="17">The sequence shown here is derived from an EMBL/GenBank/DDBJ whole genome shotgun (WGS) entry which is preliminary data.</text>
</comment>
<comment type="similarity">
    <text evidence="2">Belongs to the protein kinase superfamily. RIO-type Ser/Thr kinase family.</text>
</comment>
<dbReference type="GO" id="GO:0030688">
    <property type="term" value="C:preribosome, small subunit precursor"/>
    <property type="evidence" value="ECO:0007669"/>
    <property type="project" value="TreeGrafter"/>
</dbReference>
<evidence type="ECO:0000256" key="10">
    <source>
        <dbReference type="ARBA" id="ARBA00022842"/>
    </source>
</evidence>
<evidence type="ECO:0000256" key="8">
    <source>
        <dbReference type="ARBA" id="ARBA00022777"/>
    </source>
</evidence>
<evidence type="ECO:0000256" key="15">
    <source>
        <dbReference type="SAM" id="MobiDB-lite"/>
    </source>
</evidence>
<keyword evidence="10" id="KW-0460">Magnesium</keyword>
<name>A0A9P6IFQ7_9PEZI</name>
<feature type="compositionally biased region" description="Acidic residues" evidence="15">
    <location>
        <begin position="349"/>
        <end position="376"/>
    </location>
</feature>
<dbReference type="PANTHER" id="PTHR45852">
    <property type="entry name" value="SER/THR-PROTEIN KINASE RIO2"/>
    <property type="match status" value="1"/>
</dbReference>
<evidence type="ECO:0000256" key="9">
    <source>
        <dbReference type="ARBA" id="ARBA00022840"/>
    </source>
</evidence>
<evidence type="ECO:0000256" key="14">
    <source>
        <dbReference type="ARBA" id="ARBA00068837"/>
    </source>
</evidence>
<dbReference type="FunFam" id="1.10.10.10:FF:000053">
    <property type="entry name" value="Serine/threonine-protein kinase RIO2"/>
    <property type="match status" value="1"/>
</dbReference>
<dbReference type="Gene3D" id="1.10.10.10">
    <property type="entry name" value="Winged helix-like DNA-binding domain superfamily/Winged helix DNA-binding domain"/>
    <property type="match status" value="1"/>
</dbReference>
<proteinExistence type="inferred from homology"/>
<dbReference type="GO" id="GO:0030490">
    <property type="term" value="P:maturation of SSU-rRNA"/>
    <property type="evidence" value="ECO:0007669"/>
    <property type="project" value="TreeGrafter"/>
</dbReference>
<evidence type="ECO:0000256" key="1">
    <source>
        <dbReference type="ARBA" id="ARBA00001946"/>
    </source>
</evidence>
<dbReference type="InterPro" id="IPR015285">
    <property type="entry name" value="RIO2_wHTH_N"/>
</dbReference>
<accession>A0A9P6IFQ7</accession>
<dbReference type="InterPro" id="IPR011009">
    <property type="entry name" value="Kinase-like_dom_sf"/>
</dbReference>
<reference evidence="17" key="1">
    <citation type="submission" date="2020-03" db="EMBL/GenBank/DDBJ databases">
        <authorList>
            <person name="He L."/>
        </authorList>
    </citation>
    <scope>NUCLEOTIDE SEQUENCE</scope>
    <source>
        <strain evidence="17">CkLH20</strain>
    </source>
</reference>
<dbReference type="InterPro" id="IPR036388">
    <property type="entry name" value="WH-like_DNA-bd_sf"/>
</dbReference>
<dbReference type="GO" id="GO:0046872">
    <property type="term" value="F:metal ion binding"/>
    <property type="evidence" value="ECO:0007669"/>
    <property type="project" value="UniProtKB-KW"/>
</dbReference>
<feature type="compositionally biased region" description="Basic and acidic residues" evidence="15">
    <location>
        <begin position="392"/>
        <end position="404"/>
    </location>
</feature>
<dbReference type="GeneID" id="62156527"/>
<dbReference type="InterPro" id="IPR018934">
    <property type="entry name" value="RIO_dom"/>
</dbReference>
<keyword evidence="9" id="KW-0067">ATP-binding</keyword>
<keyword evidence="8" id="KW-0418">Kinase</keyword>
<dbReference type="Pfam" id="PF01163">
    <property type="entry name" value="RIO1"/>
    <property type="match status" value="2"/>
</dbReference>
<dbReference type="PROSITE" id="PS01245">
    <property type="entry name" value="RIO1"/>
    <property type="match status" value="1"/>
</dbReference>
<dbReference type="Pfam" id="PF09202">
    <property type="entry name" value="Rio2_N"/>
    <property type="match status" value="1"/>
</dbReference>
<dbReference type="GO" id="GO:0005829">
    <property type="term" value="C:cytosol"/>
    <property type="evidence" value="ECO:0007669"/>
    <property type="project" value="TreeGrafter"/>
</dbReference>
<evidence type="ECO:0000313" key="18">
    <source>
        <dbReference type="Proteomes" id="UP000781932"/>
    </source>
</evidence>
<comment type="catalytic activity">
    <reaction evidence="12">
        <text>L-seryl-[protein] + ATP = O-phospho-L-seryl-[protein] + ADP + H(+)</text>
        <dbReference type="Rhea" id="RHEA:17989"/>
        <dbReference type="Rhea" id="RHEA-COMP:9863"/>
        <dbReference type="Rhea" id="RHEA-COMP:11604"/>
        <dbReference type="ChEBI" id="CHEBI:15378"/>
        <dbReference type="ChEBI" id="CHEBI:29999"/>
        <dbReference type="ChEBI" id="CHEBI:30616"/>
        <dbReference type="ChEBI" id="CHEBI:83421"/>
        <dbReference type="ChEBI" id="CHEBI:456216"/>
        <dbReference type="EC" id="2.7.11.1"/>
    </reaction>
</comment>
<keyword evidence="7" id="KW-0547">Nucleotide-binding</keyword>
<feature type="region of interest" description="Disordered" evidence="15">
    <location>
        <begin position="342"/>
        <end position="411"/>
    </location>
</feature>
<evidence type="ECO:0000313" key="17">
    <source>
        <dbReference type="EMBL" id="KAF9881587.1"/>
    </source>
</evidence>
<dbReference type="Gene3D" id="1.10.510.10">
    <property type="entry name" value="Transferase(Phosphotransferase) domain 1"/>
    <property type="match status" value="1"/>
</dbReference>
<evidence type="ECO:0000256" key="3">
    <source>
        <dbReference type="ARBA" id="ARBA00012513"/>
    </source>
</evidence>
<dbReference type="GO" id="GO:0005524">
    <property type="term" value="F:ATP binding"/>
    <property type="evidence" value="ECO:0007669"/>
    <property type="project" value="UniProtKB-KW"/>
</dbReference>
<dbReference type="FunFam" id="1.10.510.10:FF:000566">
    <property type="entry name" value="Serine/threonine-protein kinase rio2"/>
    <property type="match status" value="1"/>
</dbReference>
<evidence type="ECO:0000259" key="16">
    <source>
        <dbReference type="SMART" id="SM00090"/>
    </source>
</evidence>
<dbReference type="OrthoDB" id="10258631at2759"/>
<protein>
    <recommendedName>
        <fullName evidence="13">Serine/threonine-protein kinase RIO2</fullName>
        <ecNumber evidence="3">2.7.11.1</ecNumber>
    </recommendedName>
    <alternativeName>
        <fullName evidence="14">Serine/threonine-protein kinase rio2</fullName>
    </alternativeName>
</protein>
<dbReference type="InterPro" id="IPR000687">
    <property type="entry name" value="RIO_kinase"/>
</dbReference>
<dbReference type="Gene3D" id="3.30.200.20">
    <property type="entry name" value="Phosphorylase Kinase, domain 1"/>
    <property type="match status" value="1"/>
</dbReference>
<comment type="catalytic activity">
    <reaction evidence="11">
        <text>L-threonyl-[protein] + ATP = O-phospho-L-threonyl-[protein] + ADP + H(+)</text>
        <dbReference type="Rhea" id="RHEA:46608"/>
        <dbReference type="Rhea" id="RHEA-COMP:11060"/>
        <dbReference type="Rhea" id="RHEA-COMP:11605"/>
        <dbReference type="ChEBI" id="CHEBI:15378"/>
        <dbReference type="ChEBI" id="CHEBI:30013"/>
        <dbReference type="ChEBI" id="CHEBI:30616"/>
        <dbReference type="ChEBI" id="CHEBI:61977"/>
        <dbReference type="ChEBI" id="CHEBI:456216"/>
        <dbReference type="EC" id="2.7.11.1"/>
    </reaction>
</comment>
<dbReference type="SMART" id="SM00090">
    <property type="entry name" value="RIO"/>
    <property type="match status" value="1"/>
</dbReference>
<feature type="domain" description="RIO kinase" evidence="16">
    <location>
        <begin position="67"/>
        <end position="313"/>
    </location>
</feature>
<dbReference type="CDD" id="cd05144">
    <property type="entry name" value="RIO2_C"/>
    <property type="match status" value="1"/>
</dbReference>
<dbReference type="InterPro" id="IPR036390">
    <property type="entry name" value="WH_DNA-bd_sf"/>
</dbReference>